<feature type="transmembrane region" description="Helical" evidence="7">
    <location>
        <begin position="39"/>
        <end position="60"/>
    </location>
</feature>
<evidence type="ECO:0000256" key="3">
    <source>
        <dbReference type="ARBA" id="ARBA00022692"/>
    </source>
</evidence>
<feature type="transmembrane region" description="Helical" evidence="7">
    <location>
        <begin position="271"/>
        <end position="291"/>
    </location>
</feature>
<name>A0A8J8T4Z0_HALGN</name>
<feature type="transmembrane region" description="Helical" evidence="7">
    <location>
        <begin position="229"/>
        <end position="251"/>
    </location>
</feature>
<feature type="transmembrane region" description="Helical" evidence="7">
    <location>
        <begin position="516"/>
        <end position="544"/>
    </location>
</feature>
<keyword evidence="9" id="KW-1185">Reference proteome</keyword>
<dbReference type="Proteomes" id="UP000785679">
    <property type="component" value="Unassembled WGS sequence"/>
</dbReference>
<dbReference type="GO" id="GO:0005886">
    <property type="term" value="C:plasma membrane"/>
    <property type="evidence" value="ECO:0007669"/>
    <property type="project" value="UniProtKB-SubCell"/>
</dbReference>
<feature type="transmembrane region" description="Helical" evidence="7">
    <location>
        <begin position="200"/>
        <end position="222"/>
    </location>
</feature>
<dbReference type="PANTHER" id="PTHR12385:SF14">
    <property type="entry name" value="CHOLINE TRANSPORTER-LIKE 2"/>
    <property type="match status" value="1"/>
</dbReference>
<dbReference type="OrthoDB" id="420519at2759"/>
<evidence type="ECO:0000256" key="6">
    <source>
        <dbReference type="ARBA" id="ARBA00023180"/>
    </source>
</evidence>
<feature type="transmembrane region" description="Helical" evidence="7">
    <location>
        <begin position="324"/>
        <end position="347"/>
    </location>
</feature>
<evidence type="ECO:0000313" key="9">
    <source>
        <dbReference type="Proteomes" id="UP000785679"/>
    </source>
</evidence>
<gene>
    <name evidence="8" type="ORF">FGO68_gene10682</name>
</gene>
<evidence type="ECO:0000256" key="7">
    <source>
        <dbReference type="RuleBase" id="RU368066"/>
    </source>
</evidence>
<dbReference type="Pfam" id="PF04515">
    <property type="entry name" value="Choline_transpo"/>
    <property type="match status" value="1"/>
</dbReference>
<comment type="function">
    <text evidence="7">Choline transporter.</text>
</comment>
<dbReference type="PANTHER" id="PTHR12385">
    <property type="entry name" value="CHOLINE TRANSPORTER-LIKE (SLC FAMILY 44)"/>
    <property type="match status" value="1"/>
</dbReference>
<dbReference type="EMBL" id="RRYP01005953">
    <property type="protein sequence ID" value="TNV81603.1"/>
    <property type="molecule type" value="Genomic_DNA"/>
</dbReference>
<protein>
    <recommendedName>
        <fullName evidence="7">Choline transporter-like protein</fullName>
    </recommendedName>
</protein>
<feature type="transmembrane region" description="Helical" evidence="7">
    <location>
        <begin position="564"/>
        <end position="583"/>
    </location>
</feature>
<evidence type="ECO:0000256" key="4">
    <source>
        <dbReference type="ARBA" id="ARBA00022989"/>
    </source>
</evidence>
<sequence length="632" mass="70451">MGSSYKSQLSNPAYDGADYTYPPAYANGPQSIPRRCTDLFFYALFLLFSCALCFCAFHGYKYGHPTKLFAPLDSEGNICGFDQGYEEYRYMYVWDIKEAVQDAWSIFDSAVCVRECPKRVTEGVNGTSKEVFDIDCKKTKYFGQKECAEAPLKYSSISFYSYYCFPDARDIPTDVFTNVTQAMSKIVEDSAGRQAADVAASWKVIVLSAFIALLISVIYSFFLKKFAKVLTFVSLVLIFISLVAMGQYFFYLSNPDVTTDFDAYISDKKHFQYVAFGLWGLSCLYLLIFSCQWKSLQIALTVLESASDFVGSNLRLLLVPLIAFVFHLAFLVAWIAGTVMVVSIGEIDNGPPGTQYKVIRWDQGTRYMAYFMGFGGLWVNAMVIACTQFVIIVACTTWYFTHQSDAKGSSSILQGLWWVFRYHLGSFAFGSLIVAIVWAIRIIFEVIAGKTRGSPGGSNPVTTCLICCLRCCISCLDRVIRYINRNAYIQIALTSESFCPSALNAFMLILKNASKFAFLGGIGNVFAFLGKMCIASITTGIAFILIKNWDIVDDHVESPITPLILVFLLAYTIGSIFVSVFTISANAIMQCFLVDLEISGERGALKNRPATLESYTYLAKKQEDGKHANGLN</sequence>
<keyword evidence="6" id="KW-0325">Glycoprotein</keyword>
<dbReference type="AlphaFoldDB" id="A0A8J8T4Z0"/>
<keyword evidence="3 7" id="KW-0812">Transmembrane</keyword>
<feature type="transmembrane region" description="Helical" evidence="7">
    <location>
        <begin position="420"/>
        <end position="444"/>
    </location>
</feature>
<proteinExistence type="inferred from homology"/>
<comment type="caution">
    <text evidence="8">The sequence shown here is derived from an EMBL/GenBank/DDBJ whole genome shotgun (WGS) entry which is preliminary data.</text>
</comment>
<organism evidence="8 9">
    <name type="scientific">Halteria grandinella</name>
    <dbReference type="NCBI Taxonomy" id="5974"/>
    <lineage>
        <taxon>Eukaryota</taxon>
        <taxon>Sar</taxon>
        <taxon>Alveolata</taxon>
        <taxon>Ciliophora</taxon>
        <taxon>Intramacronucleata</taxon>
        <taxon>Spirotrichea</taxon>
        <taxon>Stichotrichia</taxon>
        <taxon>Sporadotrichida</taxon>
        <taxon>Halteriidae</taxon>
        <taxon>Halteria</taxon>
    </lineage>
</organism>
<reference evidence="8" key="1">
    <citation type="submission" date="2019-06" db="EMBL/GenBank/DDBJ databases">
        <authorList>
            <person name="Zheng W."/>
        </authorList>
    </citation>
    <scope>NUCLEOTIDE SEQUENCE</scope>
    <source>
        <strain evidence="8">QDHG01</strain>
    </source>
</reference>
<keyword evidence="4 7" id="KW-1133">Transmembrane helix</keyword>
<comment type="subcellular location">
    <subcellularLocation>
        <location evidence="7">Cell membrane</location>
        <topology evidence="7">Multi-pass membrane protein</topology>
    </subcellularLocation>
    <subcellularLocation>
        <location evidence="1">Membrane</location>
        <topology evidence="1">Multi-pass membrane protein</topology>
    </subcellularLocation>
</comment>
<dbReference type="InterPro" id="IPR007603">
    <property type="entry name" value="Choline_transptr-like"/>
</dbReference>
<evidence type="ECO:0000313" key="8">
    <source>
        <dbReference type="EMBL" id="TNV81603.1"/>
    </source>
</evidence>
<evidence type="ECO:0000256" key="1">
    <source>
        <dbReference type="ARBA" id="ARBA00004141"/>
    </source>
</evidence>
<comment type="similarity">
    <text evidence="2 7">Belongs to the CTL (choline transporter-like) family.</text>
</comment>
<feature type="transmembrane region" description="Helical" evidence="7">
    <location>
        <begin position="367"/>
        <end position="400"/>
    </location>
</feature>
<dbReference type="GO" id="GO:0022857">
    <property type="term" value="F:transmembrane transporter activity"/>
    <property type="evidence" value="ECO:0007669"/>
    <property type="project" value="UniProtKB-UniRule"/>
</dbReference>
<evidence type="ECO:0000256" key="5">
    <source>
        <dbReference type="ARBA" id="ARBA00023136"/>
    </source>
</evidence>
<accession>A0A8J8T4Z0</accession>
<keyword evidence="5 7" id="KW-0472">Membrane</keyword>
<evidence type="ECO:0000256" key="2">
    <source>
        <dbReference type="ARBA" id="ARBA00007168"/>
    </source>
</evidence>